<proteinExistence type="predicted"/>
<dbReference type="Pfam" id="PF10016">
    <property type="entry name" value="DUF2259"/>
    <property type="match status" value="1"/>
</dbReference>
<sequence length="242" mass="26588">MTAFGRAIAATAILAWHAPATAADIASIRPLGFSANGDTFAFEQFGIQDGSGFPYADIFVIDTIKDKYLPGTPIRVRLDDETRSLAEARSMAMEKAAPFLDSSKFAADPGQWVAFNPVSELSSPAQELRYVPFPTESQYGTRYTLTLETFTQPAPASCKDRVDEVAGFRLQISEDDKPETERLVYEDKSIPGSRNCPSGYRLGGVVTHFPFEGPTLHMVLVMTYSFGFEGQDGRWIAIPVRP</sequence>
<evidence type="ECO:0000313" key="3">
    <source>
        <dbReference type="Proteomes" id="UP000308530"/>
    </source>
</evidence>
<evidence type="ECO:0000313" key="2">
    <source>
        <dbReference type="EMBL" id="QLF70662.1"/>
    </source>
</evidence>
<dbReference type="EMBL" id="CP058350">
    <property type="protein sequence ID" value="QLF70662.1"/>
    <property type="molecule type" value="Genomic_DNA"/>
</dbReference>
<keyword evidence="3" id="KW-1185">Reference proteome</keyword>
<dbReference type="InterPro" id="IPR018725">
    <property type="entry name" value="DUF2259_secreted"/>
</dbReference>
<protein>
    <submittedName>
        <fullName evidence="2">DUF2259 domain-containing protein</fullName>
    </submittedName>
</protein>
<feature type="signal peptide" evidence="1">
    <location>
        <begin position="1"/>
        <end position="22"/>
    </location>
</feature>
<dbReference type="Proteomes" id="UP000308530">
    <property type="component" value="Chromosome"/>
</dbReference>
<evidence type="ECO:0000256" key="1">
    <source>
        <dbReference type="SAM" id="SignalP"/>
    </source>
</evidence>
<keyword evidence="1" id="KW-0732">Signal</keyword>
<name>A0ABX6QQF1_9HYPH</name>
<dbReference type="RefSeq" id="WP_138286217.1">
    <property type="nucleotide sequence ID" value="NZ_CP058350.1"/>
</dbReference>
<reference evidence="2 3" key="1">
    <citation type="submission" date="2020-06" db="EMBL/GenBank/DDBJ databases">
        <title>Genome sequence of Rhizobium sp strain ADMK78.</title>
        <authorList>
            <person name="Rahi P."/>
        </authorList>
    </citation>
    <scope>NUCLEOTIDE SEQUENCE [LARGE SCALE GENOMIC DNA]</scope>
    <source>
        <strain evidence="2 3">ADMK78</strain>
    </source>
</reference>
<organism evidence="2 3">
    <name type="scientific">Peteryoungia desertarenae</name>
    <dbReference type="NCBI Taxonomy" id="1813451"/>
    <lineage>
        <taxon>Bacteria</taxon>
        <taxon>Pseudomonadati</taxon>
        <taxon>Pseudomonadota</taxon>
        <taxon>Alphaproteobacteria</taxon>
        <taxon>Hyphomicrobiales</taxon>
        <taxon>Rhizobiaceae</taxon>
        <taxon>Peteryoungia</taxon>
    </lineage>
</organism>
<gene>
    <name evidence="2" type="ORF">FE840_014560</name>
</gene>
<accession>A0ABX6QQF1</accession>
<feature type="chain" id="PRO_5045619410" evidence="1">
    <location>
        <begin position="23"/>
        <end position="242"/>
    </location>
</feature>